<dbReference type="FunFam" id="1.20.58.60:FF:000020">
    <property type="entry name" value="Spectrin alpha chain, non-erythrocytic 1"/>
    <property type="match status" value="1"/>
</dbReference>
<comment type="subcellular location">
    <subcellularLocation>
        <location evidence="1">Cytoplasm</location>
        <location evidence="1">Cytoskeleton</location>
    </subcellularLocation>
</comment>
<evidence type="ECO:0000256" key="2">
    <source>
        <dbReference type="ARBA" id="ARBA00006826"/>
    </source>
</evidence>
<dbReference type="Gene3D" id="1.20.58.60">
    <property type="match status" value="1"/>
</dbReference>
<dbReference type="GO" id="GO:0045169">
    <property type="term" value="C:fusome"/>
    <property type="evidence" value="ECO:0007669"/>
    <property type="project" value="UniProtKB-ARBA"/>
</dbReference>
<accession>A0A1B1VX01</accession>
<keyword evidence="7" id="KW-0009">Actin-binding</keyword>
<evidence type="ECO:0000256" key="1">
    <source>
        <dbReference type="ARBA" id="ARBA00004245"/>
    </source>
</evidence>
<evidence type="ECO:0000256" key="3">
    <source>
        <dbReference type="ARBA" id="ARBA00022467"/>
    </source>
</evidence>
<keyword evidence="3" id="KW-0117">Actin capping</keyword>
<keyword evidence="6" id="KW-0677">Repeat</keyword>
<evidence type="ECO:0000313" key="9">
    <source>
        <dbReference type="EMBL" id="ANW44316.1"/>
    </source>
</evidence>
<evidence type="ECO:0000256" key="6">
    <source>
        <dbReference type="ARBA" id="ARBA00022737"/>
    </source>
</evidence>
<feature type="non-terminal residue" evidence="9">
    <location>
        <position position="1"/>
    </location>
</feature>
<keyword evidence="5" id="KW-0597">Phosphoprotein</keyword>
<protein>
    <submittedName>
        <fullName evidence="9">Spectrin alpha chain-like protein</fullName>
    </submittedName>
</protein>
<proteinExistence type="inferred from homology"/>
<dbReference type="GO" id="GO:0016328">
    <property type="term" value="C:lateral plasma membrane"/>
    <property type="evidence" value="ECO:0007669"/>
    <property type="project" value="UniProtKB-ARBA"/>
</dbReference>
<evidence type="ECO:0000256" key="7">
    <source>
        <dbReference type="ARBA" id="ARBA00023203"/>
    </source>
</evidence>
<dbReference type="GO" id="GO:0031594">
    <property type="term" value="C:neuromuscular junction"/>
    <property type="evidence" value="ECO:0007669"/>
    <property type="project" value="UniProtKB-ARBA"/>
</dbReference>
<dbReference type="GO" id="GO:0048790">
    <property type="term" value="P:maintenance of presynaptic active zone structure"/>
    <property type="evidence" value="ECO:0007669"/>
    <property type="project" value="UniProtKB-ARBA"/>
</dbReference>
<dbReference type="GO" id="GO:0008017">
    <property type="term" value="F:microtubule binding"/>
    <property type="evidence" value="ECO:0007669"/>
    <property type="project" value="UniProtKB-ARBA"/>
</dbReference>
<dbReference type="InterPro" id="IPR002017">
    <property type="entry name" value="Spectrin_repeat"/>
</dbReference>
<keyword evidence="4" id="KW-0963">Cytoplasm</keyword>
<dbReference type="InterPro" id="IPR018159">
    <property type="entry name" value="Spectrin/alpha-actinin"/>
</dbReference>
<dbReference type="Pfam" id="PF00435">
    <property type="entry name" value="Spectrin"/>
    <property type="match status" value="1"/>
</dbReference>
<dbReference type="GO" id="GO:0007026">
    <property type="term" value="P:negative regulation of microtubule depolymerization"/>
    <property type="evidence" value="ECO:0007669"/>
    <property type="project" value="UniProtKB-ARBA"/>
</dbReference>
<dbReference type="GO" id="GO:0007274">
    <property type="term" value="P:neuromuscular synaptic transmission"/>
    <property type="evidence" value="ECO:0007669"/>
    <property type="project" value="UniProtKB-ARBA"/>
</dbReference>
<dbReference type="GO" id="GO:0003779">
    <property type="term" value="F:actin binding"/>
    <property type="evidence" value="ECO:0007669"/>
    <property type="project" value="UniProtKB-KW"/>
</dbReference>
<dbReference type="PANTHER" id="PTHR11915">
    <property type="entry name" value="SPECTRIN/FILAMIN RELATED CYTOSKELETAL PROTEIN"/>
    <property type="match status" value="1"/>
</dbReference>
<evidence type="ECO:0000256" key="5">
    <source>
        <dbReference type="ARBA" id="ARBA00022553"/>
    </source>
</evidence>
<dbReference type="GO" id="GO:0016199">
    <property type="term" value="P:axon midline choice point recognition"/>
    <property type="evidence" value="ECO:0007669"/>
    <property type="project" value="UniProtKB-ARBA"/>
</dbReference>
<sequence>RLKALNQAWAELKQLAATRGQKLDESLLYQQFLAKVEEEEAWISEKQQLLGVEDYGDTMAAVQGKKHDAFETDFQAHRERCRDISDGGKRLVEQGNHHTDSINQRIQTLQSKLDHLASLAAWQNLLAASDARKQRLLRMQEQFRQIEELFLTFAK</sequence>
<dbReference type="CDD" id="cd00176">
    <property type="entry name" value="SPEC"/>
    <property type="match status" value="1"/>
</dbReference>
<evidence type="ECO:0000256" key="8">
    <source>
        <dbReference type="ARBA" id="ARBA00023212"/>
    </source>
</evidence>
<dbReference type="GO" id="GO:0051693">
    <property type="term" value="P:actin filament capping"/>
    <property type="evidence" value="ECO:0007669"/>
    <property type="project" value="UniProtKB-KW"/>
</dbReference>
<dbReference type="GO" id="GO:0005856">
    <property type="term" value="C:cytoskeleton"/>
    <property type="evidence" value="ECO:0007669"/>
    <property type="project" value="UniProtKB-SubCell"/>
</dbReference>
<evidence type="ECO:0000256" key="4">
    <source>
        <dbReference type="ARBA" id="ARBA00022490"/>
    </source>
</evidence>
<dbReference type="GO" id="GO:0042062">
    <property type="term" value="P:long-term strengthening of neuromuscular junction"/>
    <property type="evidence" value="ECO:0007669"/>
    <property type="project" value="UniProtKB-ARBA"/>
</dbReference>
<dbReference type="SMART" id="SM00150">
    <property type="entry name" value="SPEC"/>
    <property type="match status" value="1"/>
</dbReference>
<dbReference type="SUPFAM" id="SSF46966">
    <property type="entry name" value="Spectrin repeat"/>
    <property type="match status" value="1"/>
</dbReference>
<comment type="similarity">
    <text evidence="2">Belongs to the spectrin family.</text>
</comment>
<keyword evidence="8" id="KW-0206">Cytoskeleton</keyword>
<dbReference type="EMBL" id="KP812681">
    <property type="protein sequence ID" value="ANW44316.1"/>
    <property type="molecule type" value="Genomic_DNA"/>
</dbReference>
<name>A0A1B1VX01_9CUCU</name>
<dbReference type="GO" id="GO:0045170">
    <property type="term" value="C:spectrosome"/>
    <property type="evidence" value="ECO:0007669"/>
    <property type="project" value="UniProtKB-ARBA"/>
</dbReference>
<dbReference type="AlphaFoldDB" id="A0A1B1VX01"/>
<reference evidence="9" key="1">
    <citation type="journal article" date="2015" name="Syst. Entomol.">
        <title>The beetle tree of life reveals that Coleoptera survived end-Permian mass extinction to diversify during the Cretaceous terrestrial revolution.</title>
        <authorList>
            <person name="McKenna D.D."/>
            <person name="Wild A.L."/>
            <person name="Kandad K."/>
            <person name="Bellamy C.L."/>
            <person name="Beutel R.G."/>
            <person name="Caterino M.S."/>
            <person name="Farnum C.W."/>
            <person name="Hawks D.C."/>
            <person name="Ivie M.A."/>
            <person name="Jameson M.L."/>
            <person name="Leschen R.A.B."/>
            <person name="Marvaldi A.E."/>
            <person name="McHugh J.V."/>
            <person name="Newton A.F."/>
            <person name="Robertson J.A."/>
            <person name="Thayer M.K."/>
            <person name="Whiting M.F."/>
            <person name="Lawrence J.F."/>
            <person name="Slipinski A."/>
            <person name="Maddison D.R."/>
            <person name="Farrell B.D."/>
        </authorList>
    </citation>
    <scope>NUCLEOTIDE SEQUENCE</scope>
</reference>
<organism evidence="9">
    <name type="scientific">Rhyzobius sp. CO724</name>
    <dbReference type="NCBI Taxonomy" id="1735899"/>
    <lineage>
        <taxon>Eukaryota</taxon>
        <taxon>Metazoa</taxon>
        <taxon>Ecdysozoa</taxon>
        <taxon>Arthropoda</taxon>
        <taxon>Hexapoda</taxon>
        <taxon>Insecta</taxon>
        <taxon>Pterygota</taxon>
        <taxon>Neoptera</taxon>
        <taxon>Endopterygota</taxon>
        <taxon>Coleoptera</taxon>
        <taxon>Polyphaga</taxon>
        <taxon>Cucujiformia</taxon>
        <taxon>Coccinelloidea</taxon>
        <taxon>Coccinellidae</taxon>
        <taxon>Coccidulinae</taxon>
        <taxon>Coccidulini</taxon>
        <taxon>Rhyzobius</taxon>
    </lineage>
</organism>
<feature type="non-terminal residue" evidence="9">
    <location>
        <position position="155"/>
    </location>
</feature>